<dbReference type="EMBL" id="JABFOR010000005">
    <property type="protein sequence ID" value="NOJ70188.1"/>
    <property type="molecule type" value="Genomic_DNA"/>
</dbReference>
<dbReference type="InterPro" id="IPR009057">
    <property type="entry name" value="Homeodomain-like_sf"/>
</dbReference>
<dbReference type="NCBIfam" id="NF040785">
    <property type="entry name" value="CD3324_fam"/>
    <property type="match status" value="1"/>
</dbReference>
<dbReference type="RefSeq" id="WP_163976323.1">
    <property type="nucleotide sequence ID" value="NZ_JABFOR010000005.1"/>
</dbReference>
<reference evidence="1 4" key="2">
    <citation type="submission" date="2022-05" db="EMBL/GenBank/DDBJ databases">
        <title>Genome Sequencing of Bee-Associated Microbes.</title>
        <authorList>
            <person name="Dunlap C."/>
        </authorList>
    </citation>
    <scope>NUCLEOTIDE SEQUENCE [LARGE SCALE GENOMIC DNA]</scope>
    <source>
        <strain evidence="1 4">NRRL B-04010</strain>
    </source>
</reference>
<proteinExistence type="predicted"/>
<dbReference type="PANTHER" id="PTHR37812:SF1">
    <property type="entry name" value="MU-LIKE PROPHAGE FLUMU PROTEIN C"/>
    <property type="match status" value="1"/>
</dbReference>
<name>A0AAP6ZU39_PAEAL</name>
<sequence length="88" mass="10379">MKYVKANECLPEHLLQEIQKYVCGEFIYIPAPVGSRKRWGENSGIRRELQLRNEKIRKCFREGASIDQLSELYCLSIDSIKKIVYKKE</sequence>
<dbReference type="InterPro" id="IPR052411">
    <property type="entry name" value="c-mor_Regulatory_Protein"/>
</dbReference>
<evidence type="ECO:0000313" key="3">
    <source>
        <dbReference type="Proteomes" id="UP000552038"/>
    </source>
</evidence>
<protein>
    <submittedName>
        <fullName evidence="1">CD3324 family protein</fullName>
    </submittedName>
</protein>
<dbReference type="PANTHER" id="PTHR37812">
    <property type="entry name" value="MU-LIKE PROPHAGE FLUMU PROTEIN C"/>
    <property type="match status" value="1"/>
</dbReference>
<dbReference type="Proteomes" id="UP000552038">
    <property type="component" value="Unassembled WGS sequence"/>
</dbReference>
<dbReference type="AlphaFoldDB" id="A0AAP6ZU39"/>
<dbReference type="SUPFAM" id="SSF46689">
    <property type="entry name" value="Homeodomain-like"/>
    <property type="match status" value="1"/>
</dbReference>
<accession>A0AAP6ZU39</accession>
<dbReference type="InterPro" id="IPR049739">
    <property type="entry name" value="YraL-like"/>
</dbReference>
<dbReference type="GeneID" id="94490934"/>
<dbReference type="Proteomes" id="UP001527181">
    <property type="component" value="Unassembled WGS sequence"/>
</dbReference>
<evidence type="ECO:0000313" key="1">
    <source>
        <dbReference type="EMBL" id="MCY9761754.1"/>
    </source>
</evidence>
<comment type="caution">
    <text evidence="2">The sequence shown here is derived from an EMBL/GenBank/DDBJ whole genome shotgun (WGS) entry which is preliminary data.</text>
</comment>
<evidence type="ECO:0000313" key="2">
    <source>
        <dbReference type="EMBL" id="NOJ70188.1"/>
    </source>
</evidence>
<evidence type="ECO:0000313" key="4">
    <source>
        <dbReference type="Proteomes" id="UP001527181"/>
    </source>
</evidence>
<gene>
    <name evidence="2" type="ORF">HMI46_06440</name>
    <name evidence="1" type="ORF">M5X12_14350</name>
</gene>
<dbReference type="EMBL" id="JAMDNP010000023">
    <property type="protein sequence ID" value="MCY9761754.1"/>
    <property type="molecule type" value="Genomic_DNA"/>
</dbReference>
<reference evidence="2 3" key="1">
    <citation type="submission" date="2020-05" db="EMBL/GenBank/DDBJ databases">
        <title>Whole genome sequencing and identification of novel metabolites from Paenibacillus alvei strain JR949.</title>
        <authorList>
            <person name="Rajendhran J."/>
            <person name="Sree Pranav P."/>
            <person name="Mahalakshmi B."/>
            <person name="Karthikeyan R."/>
        </authorList>
    </citation>
    <scope>NUCLEOTIDE SEQUENCE [LARGE SCALE GENOMIC DNA]</scope>
    <source>
        <strain evidence="2 3">JR949</strain>
    </source>
</reference>
<organism evidence="2 3">
    <name type="scientific">Paenibacillus alvei</name>
    <name type="common">Bacillus alvei</name>
    <dbReference type="NCBI Taxonomy" id="44250"/>
    <lineage>
        <taxon>Bacteria</taxon>
        <taxon>Bacillati</taxon>
        <taxon>Bacillota</taxon>
        <taxon>Bacilli</taxon>
        <taxon>Bacillales</taxon>
        <taxon>Paenibacillaceae</taxon>
        <taxon>Paenibacillus</taxon>
    </lineage>
</organism>
<keyword evidence="4" id="KW-1185">Reference proteome</keyword>